<dbReference type="InterPro" id="IPR036640">
    <property type="entry name" value="ABC1_TM_sf"/>
</dbReference>
<dbReference type="NCBIfam" id="TIGR02868">
    <property type="entry name" value="CydC"/>
    <property type="match status" value="1"/>
</dbReference>
<evidence type="ECO:0000256" key="4">
    <source>
        <dbReference type="ARBA" id="ARBA00022741"/>
    </source>
</evidence>
<evidence type="ECO:0000313" key="12">
    <source>
        <dbReference type="Proteomes" id="UP000011541"/>
    </source>
</evidence>
<proteinExistence type="predicted"/>
<dbReference type="GO" id="GO:0015421">
    <property type="term" value="F:ABC-type oligopeptide transporter activity"/>
    <property type="evidence" value="ECO:0007669"/>
    <property type="project" value="TreeGrafter"/>
</dbReference>
<dbReference type="InterPro" id="IPR003439">
    <property type="entry name" value="ABC_transporter-like_ATP-bd"/>
</dbReference>
<organism evidence="11 12">
    <name type="scientific">Candidatus Kinetoplastidibacterium stringomonadis TCC290E</name>
    <dbReference type="NCBI Taxonomy" id="1208920"/>
    <lineage>
        <taxon>Bacteria</taxon>
        <taxon>Pseudomonadati</taxon>
        <taxon>Pseudomonadota</taxon>
        <taxon>Betaproteobacteria</taxon>
        <taxon>Candidatus Kinetoplastidibacterium</taxon>
    </lineage>
</organism>
<evidence type="ECO:0000256" key="7">
    <source>
        <dbReference type="ARBA" id="ARBA00023136"/>
    </source>
</evidence>
<keyword evidence="2" id="KW-1003">Cell membrane</keyword>
<dbReference type="GO" id="GO:0016887">
    <property type="term" value="F:ATP hydrolysis activity"/>
    <property type="evidence" value="ECO:0007669"/>
    <property type="project" value="InterPro"/>
</dbReference>
<dbReference type="KEGG" id="kon:CONE_0077"/>
<dbReference type="GO" id="GO:0005524">
    <property type="term" value="F:ATP binding"/>
    <property type="evidence" value="ECO:0007669"/>
    <property type="project" value="UniProtKB-KW"/>
</dbReference>
<evidence type="ECO:0000259" key="9">
    <source>
        <dbReference type="PROSITE" id="PS50893"/>
    </source>
</evidence>
<keyword evidence="3 8" id="KW-0812">Transmembrane</keyword>
<evidence type="ECO:0000259" key="10">
    <source>
        <dbReference type="PROSITE" id="PS50929"/>
    </source>
</evidence>
<dbReference type="InterPro" id="IPR011527">
    <property type="entry name" value="ABC1_TM_dom"/>
</dbReference>
<accession>M1L7R2</accession>
<evidence type="ECO:0000256" key="1">
    <source>
        <dbReference type="ARBA" id="ARBA00004651"/>
    </source>
</evidence>
<keyword evidence="6 8" id="KW-1133">Transmembrane helix</keyword>
<keyword evidence="7 8" id="KW-0472">Membrane</keyword>
<comment type="subcellular location">
    <subcellularLocation>
        <location evidence="1">Cell membrane</location>
        <topology evidence="1">Multi-pass membrane protein</topology>
    </subcellularLocation>
</comment>
<evidence type="ECO:0000256" key="3">
    <source>
        <dbReference type="ARBA" id="ARBA00022692"/>
    </source>
</evidence>
<dbReference type="InterPro" id="IPR003593">
    <property type="entry name" value="AAA+_ATPase"/>
</dbReference>
<evidence type="ECO:0000313" key="11">
    <source>
        <dbReference type="EMBL" id="AGF48623.1"/>
    </source>
</evidence>
<dbReference type="PROSITE" id="PS00211">
    <property type="entry name" value="ABC_TRANSPORTER_1"/>
    <property type="match status" value="1"/>
</dbReference>
<evidence type="ECO:0000256" key="5">
    <source>
        <dbReference type="ARBA" id="ARBA00022840"/>
    </source>
</evidence>
<feature type="domain" description="ABC transmembrane type-1" evidence="10">
    <location>
        <begin position="21"/>
        <end position="297"/>
    </location>
</feature>
<dbReference type="GO" id="GO:0005886">
    <property type="term" value="C:plasma membrane"/>
    <property type="evidence" value="ECO:0007669"/>
    <property type="project" value="UniProtKB-SubCell"/>
</dbReference>
<feature type="domain" description="ABC transporter" evidence="9">
    <location>
        <begin position="338"/>
        <end position="558"/>
    </location>
</feature>
<keyword evidence="5" id="KW-0067">ATP-binding</keyword>
<protein>
    <submittedName>
        <fullName evidence="11">Thiol reductant ABC exporter, CydC subunit</fullName>
    </submittedName>
</protein>
<dbReference type="InterPro" id="IPR027417">
    <property type="entry name" value="P-loop_NTPase"/>
</dbReference>
<feature type="transmembrane region" description="Helical" evidence="8">
    <location>
        <begin position="160"/>
        <end position="181"/>
    </location>
</feature>
<evidence type="ECO:0000256" key="8">
    <source>
        <dbReference type="SAM" id="Phobius"/>
    </source>
</evidence>
<feature type="transmembrane region" description="Helical" evidence="8">
    <location>
        <begin position="131"/>
        <end position="154"/>
    </location>
</feature>
<dbReference type="HOGENOM" id="CLU_000604_84_3_4"/>
<evidence type="ECO:0000256" key="2">
    <source>
        <dbReference type="ARBA" id="ARBA00022475"/>
    </source>
</evidence>
<dbReference type="OrthoDB" id="9802264at2"/>
<feature type="transmembrane region" description="Helical" evidence="8">
    <location>
        <begin position="241"/>
        <end position="264"/>
    </location>
</feature>
<dbReference type="EMBL" id="CP003805">
    <property type="protein sequence ID" value="AGF48623.1"/>
    <property type="molecule type" value="Genomic_DNA"/>
</dbReference>
<keyword evidence="12" id="KW-1185">Reference proteome</keyword>
<dbReference type="PROSITE" id="PS50893">
    <property type="entry name" value="ABC_TRANSPORTER_2"/>
    <property type="match status" value="1"/>
</dbReference>
<dbReference type="PANTHER" id="PTHR43394">
    <property type="entry name" value="ATP-DEPENDENT PERMEASE MDL1, MITOCHONDRIAL"/>
    <property type="match status" value="1"/>
</dbReference>
<dbReference type="InterPro" id="IPR017871">
    <property type="entry name" value="ABC_transporter-like_CS"/>
</dbReference>
<dbReference type="InterPro" id="IPR014223">
    <property type="entry name" value="ABC_CydC/D"/>
</dbReference>
<dbReference type="InterPro" id="IPR039421">
    <property type="entry name" value="Type_1_exporter"/>
</dbReference>
<evidence type="ECO:0000256" key="6">
    <source>
        <dbReference type="ARBA" id="ARBA00022989"/>
    </source>
</evidence>
<dbReference type="GO" id="GO:0034775">
    <property type="term" value="P:glutathione transmembrane transport"/>
    <property type="evidence" value="ECO:0007669"/>
    <property type="project" value="InterPro"/>
</dbReference>
<dbReference type="eggNOG" id="COG4987">
    <property type="taxonomic scope" value="Bacteria"/>
</dbReference>
<gene>
    <name evidence="11" type="ORF">CONE_0077</name>
</gene>
<dbReference type="Gene3D" id="3.40.50.300">
    <property type="entry name" value="P-loop containing nucleotide triphosphate hydrolases"/>
    <property type="match status" value="1"/>
</dbReference>
<feature type="transmembrane region" description="Helical" evidence="8">
    <location>
        <begin position="17"/>
        <end position="39"/>
    </location>
</feature>
<dbReference type="Gene3D" id="1.20.1560.10">
    <property type="entry name" value="ABC transporter type 1, transmembrane domain"/>
    <property type="match status" value="1"/>
</dbReference>
<name>M1L7R2_9PROT</name>
<dbReference type="Pfam" id="PF00005">
    <property type="entry name" value="ABC_tran"/>
    <property type="match status" value="1"/>
</dbReference>
<dbReference type="Proteomes" id="UP000011541">
    <property type="component" value="Chromosome"/>
</dbReference>
<feature type="transmembrane region" description="Helical" evidence="8">
    <location>
        <begin position="276"/>
        <end position="297"/>
    </location>
</feature>
<dbReference type="SUPFAM" id="SSF52540">
    <property type="entry name" value="P-loop containing nucleoside triphosphate hydrolases"/>
    <property type="match status" value="1"/>
</dbReference>
<dbReference type="AlphaFoldDB" id="M1L7R2"/>
<dbReference type="SMART" id="SM00382">
    <property type="entry name" value="AAA"/>
    <property type="match status" value="1"/>
</dbReference>
<dbReference type="GO" id="GO:0045454">
    <property type="term" value="P:cell redox homeostasis"/>
    <property type="evidence" value="ECO:0007669"/>
    <property type="project" value="InterPro"/>
</dbReference>
<reference evidence="11 12" key="1">
    <citation type="journal article" date="2013" name="Genome Biol. Evol.">
        <title>Genome evolution and phylogenomic analysis of candidatus kinetoplastibacterium, the betaproteobacterial endosymbionts of strigomonas and angomonas.</title>
        <authorList>
            <person name="Alves J.M."/>
            <person name="Serrano M.G."/>
            <person name="Maia da Silva F."/>
            <person name="Voegtly L.J."/>
            <person name="Matveyev A.V."/>
            <person name="Teixeira M.M."/>
            <person name="Camargo E.P."/>
            <person name="Buck G.A."/>
        </authorList>
    </citation>
    <scope>NUCLEOTIDE SEQUENCE [LARGE SCALE GENOMIC DNA]</scope>
    <source>
        <strain evidence="11 12">TCC290E</strain>
    </source>
</reference>
<keyword evidence="4" id="KW-0547">Nucleotide-binding</keyword>
<dbReference type="PANTHER" id="PTHR43394:SF1">
    <property type="entry name" value="ATP-BINDING CASSETTE SUB-FAMILY B MEMBER 10, MITOCHONDRIAL"/>
    <property type="match status" value="1"/>
</dbReference>
<dbReference type="PROSITE" id="PS50929">
    <property type="entry name" value="ABC_TM1F"/>
    <property type="match status" value="1"/>
</dbReference>
<sequence length="560" mass="62853">MKTLFNLLRSLYLNNKLYLCLSIFLLLITTISGIILLGISGWLLTGAYIVDIGAIFNLFMPSAIIRILSLMKVIFRYAEKLIGHTAIFKLLSDLRGFVFESMIKLNPKELSKYRNGDLVSRITSDVDILDVVFLLFLEPFIVIILLACLFYLFLHWFMPINSLIIVIVSFISIVFVPSLLIKFSKNNGMYIQQYSSNIREFILEMIDSHIDITIMQLQEAKKKEFNYVCSCISNYKKKQSIIAATGQYALSIISGFGIVLIIYFDIGYFEENKIEAPLLIGILLASFGLFEMFSSLVKGSSCLGSSIKGAERISTIINTKNSINDVDDPINLPKYGEIIYNNVDFSYINSISNDESSVLRNINLKISIGEHVAIIGPSGSGKSTLLSLLLRLEDVSNGSISFGGYDIRRCKQSDLHNRIAFLSHDPAIFLGTIRSNIILGNQSASNDLIFEILHLVKLWDFVRNLPYGLDTFINETGSNLSVGQARRLCLARALISPASVLVFDEPTSGLDKVLEREFFRDLRLAVGKNRSVLMATHADVLPYDDIKSYKLKKGHLLLDD</sequence>
<dbReference type="PATRIC" id="fig|1208920.3.peg.621"/>
<dbReference type="SUPFAM" id="SSF90123">
    <property type="entry name" value="ABC transporter transmembrane region"/>
    <property type="match status" value="1"/>
</dbReference>
<feature type="transmembrane region" description="Helical" evidence="8">
    <location>
        <begin position="45"/>
        <end position="68"/>
    </location>
</feature>
<dbReference type="STRING" id="1208920.CONE_0077"/>